<accession>A0A0W0FUN8</accession>
<comment type="caution">
    <text evidence="1">The sequence shown here is derived from an EMBL/GenBank/DDBJ whole genome shotgun (WGS) entry which is preliminary data.</text>
</comment>
<protein>
    <submittedName>
        <fullName evidence="1">Uncharacterized protein</fullName>
    </submittedName>
</protein>
<proteinExistence type="predicted"/>
<organism evidence="1 2">
    <name type="scientific">Moniliophthora roreri</name>
    <name type="common">Frosty pod rot fungus</name>
    <name type="synonym">Monilia roreri</name>
    <dbReference type="NCBI Taxonomy" id="221103"/>
    <lineage>
        <taxon>Eukaryota</taxon>
        <taxon>Fungi</taxon>
        <taxon>Dikarya</taxon>
        <taxon>Basidiomycota</taxon>
        <taxon>Agaricomycotina</taxon>
        <taxon>Agaricomycetes</taxon>
        <taxon>Agaricomycetidae</taxon>
        <taxon>Agaricales</taxon>
        <taxon>Marasmiineae</taxon>
        <taxon>Marasmiaceae</taxon>
        <taxon>Moniliophthora</taxon>
    </lineage>
</organism>
<name>A0A0W0FUN8_MONRR</name>
<sequence length="109" mass="12235">MKATEDRARKRLRALFYEELLTHFPIKSRVNGLLSEVSSADRLVEPLLYKTATAFSYQASDLGILAWPGQARCGCVEFNPRRINSGKSQSVKASDCFRRTFLALPPLGE</sequence>
<reference evidence="1 2" key="1">
    <citation type="submission" date="2015-12" db="EMBL/GenBank/DDBJ databases">
        <title>Draft genome sequence of Moniliophthora roreri, the causal agent of frosty pod rot of cacao.</title>
        <authorList>
            <person name="Aime M.C."/>
            <person name="Diaz-Valderrama J.R."/>
            <person name="Kijpornyongpan T."/>
            <person name="Phillips-Mora W."/>
        </authorList>
    </citation>
    <scope>NUCLEOTIDE SEQUENCE [LARGE SCALE GENOMIC DNA]</scope>
    <source>
        <strain evidence="1 2">MCA 2952</strain>
    </source>
</reference>
<gene>
    <name evidence="1" type="ORF">WG66_7440</name>
</gene>
<dbReference type="EMBL" id="LATX01001621">
    <property type="protein sequence ID" value="KTB39970.1"/>
    <property type="molecule type" value="Genomic_DNA"/>
</dbReference>
<dbReference type="Proteomes" id="UP000054988">
    <property type="component" value="Unassembled WGS sequence"/>
</dbReference>
<evidence type="ECO:0000313" key="1">
    <source>
        <dbReference type="EMBL" id="KTB39970.1"/>
    </source>
</evidence>
<dbReference type="AlphaFoldDB" id="A0A0W0FUN8"/>
<evidence type="ECO:0000313" key="2">
    <source>
        <dbReference type="Proteomes" id="UP000054988"/>
    </source>
</evidence>